<evidence type="ECO:0000313" key="3">
    <source>
        <dbReference type="Proteomes" id="UP000518892"/>
    </source>
</evidence>
<feature type="signal peptide" evidence="1">
    <location>
        <begin position="1"/>
        <end position="21"/>
    </location>
</feature>
<reference evidence="2 3" key="1">
    <citation type="submission" date="2020-08" db="EMBL/GenBank/DDBJ databases">
        <title>Genomic Encyclopedia of Type Strains, Phase III (KMG-III): the genomes of soil and plant-associated and newly described type strains.</title>
        <authorList>
            <person name="Whitman W."/>
        </authorList>
    </citation>
    <scope>NUCLEOTIDE SEQUENCE [LARGE SCALE GENOMIC DNA]</scope>
    <source>
        <strain evidence="2 3">CECT 7744</strain>
    </source>
</reference>
<dbReference type="AlphaFoldDB" id="A0A7W5HMI0"/>
<feature type="chain" id="PRO_5031531503" description="DUF3261 domain-containing protein" evidence="1">
    <location>
        <begin position="22"/>
        <end position="191"/>
    </location>
</feature>
<keyword evidence="1" id="KW-0732">Signal</keyword>
<dbReference type="Proteomes" id="UP000518892">
    <property type="component" value="Unassembled WGS sequence"/>
</dbReference>
<accession>A0A7W5HMI0</accession>
<dbReference type="Pfam" id="PF11659">
    <property type="entry name" value="DUF3261"/>
    <property type="match status" value="1"/>
</dbReference>
<keyword evidence="3" id="KW-1185">Reference proteome</keyword>
<gene>
    <name evidence="2" type="ORF">FHR97_003246</name>
</gene>
<dbReference type="EMBL" id="JACHXR010000011">
    <property type="protein sequence ID" value="MBB3232378.1"/>
    <property type="molecule type" value="Genomic_DNA"/>
</dbReference>
<protein>
    <recommendedName>
        <fullName evidence="4">DUF3261 domain-containing protein</fullName>
    </recommendedName>
</protein>
<dbReference type="RefSeq" id="WP_343065614.1">
    <property type="nucleotide sequence ID" value="NZ_JACHXR010000011.1"/>
</dbReference>
<organism evidence="2 3">
    <name type="scientific">Halomonas stenophila</name>
    <dbReference type="NCBI Taxonomy" id="795312"/>
    <lineage>
        <taxon>Bacteria</taxon>
        <taxon>Pseudomonadati</taxon>
        <taxon>Pseudomonadota</taxon>
        <taxon>Gammaproteobacteria</taxon>
        <taxon>Oceanospirillales</taxon>
        <taxon>Halomonadaceae</taxon>
        <taxon>Halomonas</taxon>
    </lineage>
</organism>
<evidence type="ECO:0000256" key="1">
    <source>
        <dbReference type="SAM" id="SignalP"/>
    </source>
</evidence>
<proteinExistence type="predicted"/>
<sequence>MRALSSLLPALLLTLQLGGCAALRPAPPPSPALAAMPNQEPVQRRLTLAPDAGPARTLIMVISMEADRLRAVLLTPYGQRLATLIRDARGSRYESGDAAVPGEAPLPVPADWLTARLEWCLWPLEALRQAFAGSAWSVARVGDSREIRHRGTLVARIHPADPRLGDTQRVLLDDRQGEYRLTIAPLKEPPP</sequence>
<dbReference type="InterPro" id="IPR021675">
    <property type="entry name" value="DUF3261"/>
</dbReference>
<name>A0A7W5HMI0_9GAMM</name>
<evidence type="ECO:0008006" key="4">
    <source>
        <dbReference type="Google" id="ProtNLM"/>
    </source>
</evidence>
<comment type="caution">
    <text evidence="2">The sequence shown here is derived from an EMBL/GenBank/DDBJ whole genome shotgun (WGS) entry which is preliminary data.</text>
</comment>
<evidence type="ECO:0000313" key="2">
    <source>
        <dbReference type="EMBL" id="MBB3232378.1"/>
    </source>
</evidence>